<name>A0A8D5FM02_9BACT</name>
<evidence type="ECO:0000313" key="2">
    <source>
        <dbReference type="Proteomes" id="UP000826725"/>
    </source>
</evidence>
<reference evidence="1" key="1">
    <citation type="submission" date="2020-09" db="EMBL/GenBank/DDBJ databases">
        <title>Desulfogranum mesoprofundum gen. nov., sp. nov., a novel mesophilic, sulfate-reducing chemolithoautotroph isolated from a deep-sea hydrothermal vent chimney in the Suiyo Seamount.</title>
        <authorList>
            <person name="Hashimoto Y."/>
            <person name="Nakagawa S."/>
        </authorList>
    </citation>
    <scope>NUCLEOTIDE SEQUENCE</scope>
    <source>
        <strain evidence="1">KT2</strain>
    </source>
</reference>
<proteinExistence type="predicted"/>
<accession>A0A8D5FM02</accession>
<keyword evidence="2" id="KW-1185">Reference proteome</keyword>
<protein>
    <recommendedName>
        <fullName evidence="3">Haloacid dehalogenase</fullName>
    </recommendedName>
</protein>
<dbReference type="CDD" id="cd01427">
    <property type="entry name" value="HAD_like"/>
    <property type="match status" value="1"/>
</dbReference>
<evidence type="ECO:0000313" key="1">
    <source>
        <dbReference type="EMBL" id="BCL60689.1"/>
    </source>
</evidence>
<gene>
    <name evidence="1" type="ORF">DGMP_13820</name>
</gene>
<evidence type="ECO:0008006" key="3">
    <source>
        <dbReference type="Google" id="ProtNLM"/>
    </source>
</evidence>
<dbReference type="AlphaFoldDB" id="A0A8D5FM02"/>
<dbReference type="Pfam" id="PF00702">
    <property type="entry name" value="Hydrolase"/>
    <property type="match status" value="1"/>
</dbReference>
<dbReference type="RefSeq" id="WP_228856794.1">
    <property type="nucleotide sequence ID" value="NZ_AP024086.1"/>
</dbReference>
<dbReference type="Proteomes" id="UP000826725">
    <property type="component" value="Chromosome"/>
</dbReference>
<dbReference type="EMBL" id="AP024086">
    <property type="protein sequence ID" value="BCL60689.1"/>
    <property type="molecule type" value="Genomic_DNA"/>
</dbReference>
<dbReference type="KEGG" id="dbk:DGMP_13820"/>
<sequence>MKLQTFYSLKTLVKEGRRRAEKKDVITFDLFDTLLVRRIHDPDLVKLPVARFIATLAQSHGVEIGWQQVQAVRDRVEQEQRDETGTRFDDHEACYPVFMEKTLREIFLEKYWDGLLQEVTGYELKMENSMLVPRKELVQWLDELKKKEKRLFIISDMYLPASHLKVLVAYAGLDGLVDDVISSADTFLAKASGRGFEFVQKKYSLEKEKWLHIGDNGFSDGLRAEEFGIEAFIIKDPGESMRKSIVKRYVNYSDGRPFWRGRALQQLMAPLEGENSPRPDLYIEGYNFIGPLIGSFIQELIRKCRENNITKVFFLSREGHTFKKYWEGAVPFLCPDNSQPEIEYLYVSRIALAGACCAHQGLTKTNVDIAFLPAGNRDFHDVCRIFSLDVEPFQTILQEHGLETETCLSHVHDGYDPENRKKLNTMLGNVTFQEEVKRQTQPSGRALEMYLEDIGYFEHDNVAIVDIGWLGTIPRFFNEAIAHRKDRPCCFSYLFGATRGIPYPQDDKNRLEGVMYDRDRFDLAASTLFYARDLFEEACRAPHPTLNGYRLKEDGGYELEFRKTDDAIGRAELEQDQYFAPLQQGIIDSANRFGAASALLGYDLQDFKPWLNYLFVSKLAFPKSREIINIRHRNHLDDFHGSKKPRKDFGQGIRSLWEYSYLQLRLNPLLRLQLFFRHLRERINE</sequence>
<organism evidence="1 2">
    <name type="scientific">Desulfomarina profundi</name>
    <dbReference type="NCBI Taxonomy" id="2772557"/>
    <lineage>
        <taxon>Bacteria</taxon>
        <taxon>Pseudomonadati</taxon>
        <taxon>Thermodesulfobacteriota</taxon>
        <taxon>Desulfobulbia</taxon>
        <taxon>Desulfobulbales</taxon>
        <taxon>Desulfobulbaceae</taxon>
        <taxon>Desulfomarina</taxon>
    </lineage>
</organism>